<dbReference type="AlphaFoldDB" id="A0A6P1MDG8"/>
<gene>
    <name evidence="1" type="ORF">GT409_11915</name>
</gene>
<organism evidence="1 2">
    <name type="scientific">Tichowtungia aerotolerans</name>
    <dbReference type="NCBI Taxonomy" id="2697043"/>
    <lineage>
        <taxon>Bacteria</taxon>
        <taxon>Pseudomonadati</taxon>
        <taxon>Kiritimatiellota</taxon>
        <taxon>Tichowtungiia</taxon>
        <taxon>Tichowtungiales</taxon>
        <taxon>Tichowtungiaceae</taxon>
        <taxon>Tichowtungia</taxon>
    </lineage>
</organism>
<protein>
    <submittedName>
        <fullName evidence="1">Uncharacterized protein</fullName>
    </submittedName>
</protein>
<sequence length="603" mass="64705">MKVYSIMTIVVALAISMQAELVGSLHLPYTGGYITNDIQSIKNIKTRVSGGDVSTCGRIEGDFSLLAGHTVGQDGYNGADIQTRYSAATTLHDLGRYDNIEGRGIAVWDFNFSGIVSNAWELKVDFKDRRASDTIPDEWYISFSGLGRTLDTTDITTLAPGAGQGLLSDVSKYIKIGELPVGVAAGIYTWDLTEIIEAAQANGGTVRLVYSCAGYHDNINLLNDSGLIATNTTSGTPVEFSYFFLQDDFEIGTASSTNGVLTNGWAALSDNMSPSQEKKEYNVASSGVLDLRDEISPELVGGEPVGLFDSVFINFENIALTNDGDWLELSIDLGFYEDTSGELIADQGEPLALLTLVDSGRTNAAGYGFSMRKGAYHSLSLYGGPLTYPVSISGSDTSRTTLATDGTMQTWFLRIERSGDNFLITPSIDGKLFGPTSAFVEAFTNSAAIDAVFDQLTLTVRGNDVAVKIDNVTLLSNTKPYVLSAYEQWVADCGLSGSNAEMGSNPDNDALDNTGEYIFGGNPLDNADVGTLPAFDAASGNYIYMLRSDNTLTAHVLTRTNLIYGSWITNASMNITLNDGGMTSYTNRVGLTADQLFIKLLVE</sequence>
<reference evidence="1 2" key="1">
    <citation type="submission" date="2020-01" db="EMBL/GenBank/DDBJ databases">
        <title>Ponticoccus aerotolerans gen. nov., sp. nov., an anaerobic bacterium and proposal of Ponticoccusceae fam. nov., Ponticoccusles ord. nov. and Ponticoccuse classis nov. in the phylum Kiritimatiellaeota.</title>
        <authorList>
            <person name="Zhou L.Y."/>
            <person name="Du Z.J."/>
        </authorList>
    </citation>
    <scope>NUCLEOTIDE SEQUENCE [LARGE SCALE GENOMIC DNA]</scope>
    <source>
        <strain evidence="1 2">S-5007</strain>
    </source>
</reference>
<dbReference type="Proteomes" id="UP000464954">
    <property type="component" value="Chromosome"/>
</dbReference>
<dbReference type="RefSeq" id="WP_160629297.1">
    <property type="nucleotide sequence ID" value="NZ_CP047593.1"/>
</dbReference>
<proteinExistence type="predicted"/>
<name>A0A6P1MDG8_9BACT</name>
<dbReference type="EMBL" id="CP047593">
    <property type="protein sequence ID" value="QHI70118.1"/>
    <property type="molecule type" value="Genomic_DNA"/>
</dbReference>
<dbReference type="KEGG" id="taer:GT409_11915"/>
<accession>A0A6P1MDG8</accession>
<keyword evidence="2" id="KW-1185">Reference proteome</keyword>
<evidence type="ECO:0000313" key="1">
    <source>
        <dbReference type="EMBL" id="QHI70118.1"/>
    </source>
</evidence>
<evidence type="ECO:0000313" key="2">
    <source>
        <dbReference type="Proteomes" id="UP000464954"/>
    </source>
</evidence>